<dbReference type="InterPro" id="IPR036282">
    <property type="entry name" value="Glutathione-S-Trfase_C_sf"/>
</dbReference>
<dbReference type="Gene3D" id="1.20.1050.10">
    <property type="match status" value="1"/>
</dbReference>
<sequence length="202" mass="21709">MKLHYHPLSGNAHRARLFLSLLALPHELVEVDLMAGAHKRPEFLALNPFGQVPVLEDGDVVIPESTAILIYLAKKQGGAWLPEDAQGAAAVQRWLAVASGEVAYGPAAARLINLLGAKFNAEEVIARAHTLLARLEAHLDGRDWLVGTRPTIADIAIYSYVARAPEGNVDLVAYPRVKAFLARIEGLPGFVPFVSTPVGLSA</sequence>
<organism evidence="4 5">
    <name type="scientific">Niveispirillum cyanobacteriorum</name>
    <dbReference type="NCBI Taxonomy" id="1612173"/>
    <lineage>
        <taxon>Bacteria</taxon>
        <taxon>Pseudomonadati</taxon>
        <taxon>Pseudomonadota</taxon>
        <taxon>Alphaproteobacteria</taxon>
        <taxon>Rhodospirillales</taxon>
        <taxon>Azospirillaceae</taxon>
        <taxon>Niveispirillum</taxon>
    </lineage>
</organism>
<dbReference type="GO" id="GO:0016740">
    <property type="term" value="F:transferase activity"/>
    <property type="evidence" value="ECO:0007669"/>
    <property type="project" value="UniProtKB-KW"/>
</dbReference>
<reference evidence="4 5" key="1">
    <citation type="submission" date="2017-12" db="EMBL/GenBank/DDBJ databases">
        <title>Genomes of bacteria within cyanobacterial aggregates.</title>
        <authorList>
            <person name="Cai H."/>
        </authorList>
    </citation>
    <scope>NUCLEOTIDE SEQUENCE [LARGE SCALE GENOMIC DNA]</scope>
    <source>
        <strain evidence="4 5">TH16</strain>
        <plasmid evidence="4 5">unnamed1</plasmid>
    </source>
</reference>
<dbReference type="InterPro" id="IPR004046">
    <property type="entry name" value="GST_C"/>
</dbReference>
<evidence type="ECO:0000313" key="4">
    <source>
        <dbReference type="EMBL" id="AUN33380.1"/>
    </source>
</evidence>
<evidence type="ECO:0000256" key="3">
    <source>
        <dbReference type="RuleBase" id="RU003494"/>
    </source>
</evidence>
<gene>
    <name evidence="4" type="ORF">C0V82_23740</name>
</gene>
<dbReference type="FunFam" id="3.40.30.10:FF:000039">
    <property type="entry name" value="Glutathione S-transferase domain"/>
    <property type="match status" value="1"/>
</dbReference>
<name>A0A2K9NJX1_9PROT</name>
<dbReference type="OrthoDB" id="9810080at2"/>
<geneLocation type="plasmid" evidence="4 5">
    <name>unnamed1</name>
</geneLocation>
<dbReference type="Gene3D" id="3.40.30.10">
    <property type="entry name" value="Glutaredoxin"/>
    <property type="match status" value="1"/>
</dbReference>
<comment type="similarity">
    <text evidence="1 3">Belongs to the GST superfamily.</text>
</comment>
<keyword evidence="2 4" id="KW-0808">Transferase</keyword>
<dbReference type="SFLD" id="SFLDG01151">
    <property type="entry name" value="Main.2:_Nu-like"/>
    <property type="match status" value="1"/>
</dbReference>
<keyword evidence="4" id="KW-0614">Plasmid</keyword>
<dbReference type="Pfam" id="PF02798">
    <property type="entry name" value="GST_N"/>
    <property type="match status" value="1"/>
</dbReference>
<dbReference type="InterPro" id="IPR036249">
    <property type="entry name" value="Thioredoxin-like_sf"/>
</dbReference>
<dbReference type="PROSITE" id="PS50405">
    <property type="entry name" value="GST_CTER"/>
    <property type="match status" value="1"/>
</dbReference>
<dbReference type="KEGG" id="ncb:C0V82_23740"/>
<evidence type="ECO:0000256" key="2">
    <source>
        <dbReference type="ARBA" id="ARBA00022679"/>
    </source>
</evidence>
<dbReference type="SFLD" id="SFLDG00358">
    <property type="entry name" value="Main_(cytGST)"/>
    <property type="match status" value="1"/>
</dbReference>
<dbReference type="PROSITE" id="PS50404">
    <property type="entry name" value="GST_NTER"/>
    <property type="match status" value="1"/>
</dbReference>
<dbReference type="InterPro" id="IPR010987">
    <property type="entry name" value="Glutathione-S-Trfase_C-like"/>
</dbReference>
<dbReference type="InterPro" id="IPR004045">
    <property type="entry name" value="Glutathione_S-Trfase_N"/>
</dbReference>
<accession>A0A2K9NJX1</accession>
<keyword evidence="5" id="KW-1185">Reference proteome</keyword>
<dbReference type="InterPro" id="IPR040079">
    <property type="entry name" value="Glutathione_S-Trfase"/>
</dbReference>
<dbReference type="RefSeq" id="WP_102114893.1">
    <property type="nucleotide sequence ID" value="NZ_BMGN01000001.1"/>
</dbReference>
<dbReference type="CDD" id="cd03206">
    <property type="entry name" value="GST_C_7"/>
    <property type="match status" value="1"/>
</dbReference>
<dbReference type="PANTHER" id="PTHR44051">
    <property type="entry name" value="GLUTATHIONE S-TRANSFERASE-RELATED"/>
    <property type="match status" value="1"/>
</dbReference>
<dbReference type="SUPFAM" id="SSF52833">
    <property type="entry name" value="Thioredoxin-like"/>
    <property type="match status" value="1"/>
</dbReference>
<protein>
    <submittedName>
        <fullName evidence="4">Glutathione S-transferase</fullName>
    </submittedName>
</protein>
<proteinExistence type="inferred from homology"/>
<evidence type="ECO:0000256" key="1">
    <source>
        <dbReference type="ARBA" id="ARBA00007409"/>
    </source>
</evidence>
<dbReference type="AlphaFoldDB" id="A0A2K9NJX1"/>
<dbReference type="Pfam" id="PF00043">
    <property type="entry name" value="GST_C"/>
    <property type="match status" value="1"/>
</dbReference>
<evidence type="ECO:0000313" key="5">
    <source>
        <dbReference type="Proteomes" id="UP000234752"/>
    </source>
</evidence>
<dbReference type="CDD" id="cd03056">
    <property type="entry name" value="GST_N_4"/>
    <property type="match status" value="1"/>
</dbReference>
<dbReference type="EMBL" id="CP025613">
    <property type="protein sequence ID" value="AUN33380.1"/>
    <property type="molecule type" value="Genomic_DNA"/>
</dbReference>
<dbReference type="PANTHER" id="PTHR44051:SF2">
    <property type="entry name" value="HYPOTHETICAL GLUTATHIONE S-TRANSFERASE LIKE PROTEIN"/>
    <property type="match status" value="1"/>
</dbReference>
<dbReference type="Proteomes" id="UP000234752">
    <property type="component" value="Plasmid unnamed1"/>
</dbReference>
<dbReference type="SUPFAM" id="SSF47616">
    <property type="entry name" value="GST C-terminal domain-like"/>
    <property type="match status" value="1"/>
</dbReference>
<dbReference type="SFLD" id="SFLDS00019">
    <property type="entry name" value="Glutathione_Transferase_(cytos"/>
    <property type="match status" value="1"/>
</dbReference>